<feature type="compositionally biased region" description="Low complexity" evidence="1">
    <location>
        <begin position="1"/>
        <end position="27"/>
    </location>
</feature>
<dbReference type="Proteomes" id="UP000008064">
    <property type="component" value="Unassembled WGS sequence"/>
</dbReference>
<feature type="compositionally biased region" description="Pro residues" evidence="1">
    <location>
        <begin position="40"/>
        <end position="62"/>
    </location>
</feature>
<evidence type="ECO:0000256" key="1">
    <source>
        <dbReference type="SAM" id="MobiDB-lite"/>
    </source>
</evidence>
<dbReference type="KEGG" id="sla:SERLADRAFT_471914"/>
<protein>
    <submittedName>
        <fullName evidence="2">Uncharacterized protein</fullName>
    </submittedName>
</protein>
<accession>F8P1W9</accession>
<organism>
    <name type="scientific">Serpula lacrymans var. lacrymans (strain S7.9)</name>
    <name type="common">Dry rot fungus</name>
    <dbReference type="NCBI Taxonomy" id="578457"/>
    <lineage>
        <taxon>Eukaryota</taxon>
        <taxon>Fungi</taxon>
        <taxon>Dikarya</taxon>
        <taxon>Basidiomycota</taxon>
        <taxon>Agaricomycotina</taxon>
        <taxon>Agaricomycetes</taxon>
        <taxon>Agaricomycetidae</taxon>
        <taxon>Boletales</taxon>
        <taxon>Coniophorineae</taxon>
        <taxon>Serpulaceae</taxon>
        <taxon>Serpula</taxon>
    </lineage>
</organism>
<evidence type="ECO:0000313" key="2">
    <source>
        <dbReference type="EMBL" id="EGO23147.1"/>
    </source>
</evidence>
<feature type="non-terminal residue" evidence="2">
    <location>
        <position position="1"/>
    </location>
</feature>
<name>F8P1W9_SERL9</name>
<dbReference type="EMBL" id="GL945436">
    <property type="protein sequence ID" value="EGO23147.1"/>
    <property type="molecule type" value="Genomic_DNA"/>
</dbReference>
<dbReference type="AlphaFoldDB" id="F8P1W9"/>
<dbReference type="HOGENOM" id="CLU_2910557_0_0_1"/>
<feature type="region of interest" description="Disordered" evidence="1">
    <location>
        <begin position="1"/>
        <end position="62"/>
    </location>
</feature>
<sequence>VDVGSRYSTSSRSPRSQSSPSSAEFSPKLNRKKTVITPSHHPPPTTALPLIPPVAPIPAPAI</sequence>
<dbReference type="GeneID" id="18820043"/>
<gene>
    <name evidence="2" type="ORF">SERLADRAFT_471914</name>
</gene>
<reference evidence="2" key="1">
    <citation type="submission" date="2011-04" db="EMBL/GenBank/DDBJ databases">
        <title>Evolution of plant cell wall degrading machinery underlies the functional diversity of forest fungi.</title>
        <authorList>
            <consortium name="US DOE Joint Genome Institute (JGI-PGF)"/>
            <person name="Eastwood D.C."/>
            <person name="Floudas D."/>
            <person name="Binder M."/>
            <person name="Majcherczyk A."/>
            <person name="Schneider P."/>
            <person name="Aerts A."/>
            <person name="Asiegbu F.O."/>
            <person name="Baker S.E."/>
            <person name="Barry K."/>
            <person name="Bendiksby M."/>
            <person name="Blumentritt M."/>
            <person name="Coutinho P.M."/>
            <person name="Cullen D."/>
            <person name="Cullen D."/>
            <person name="Gathman A."/>
            <person name="Goodell B."/>
            <person name="Henrissat B."/>
            <person name="Ihrmark K."/>
            <person name="Kauserud H."/>
            <person name="Kohler A."/>
            <person name="LaButti K."/>
            <person name="Lapidus A."/>
            <person name="Lavin J.L."/>
            <person name="Lee Y.-H."/>
            <person name="Lindquist E."/>
            <person name="Lilly W."/>
            <person name="Lucas S."/>
            <person name="Morin E."/>
            <person name="Murat C."/>
            <person name="Oguiza J.A."/>
            <person name="Park J."/>
            <person name="Pisabarro A.G."/>
            <person name="Riley R."/>
            <person name="Rosling A."/>
            <person name="Salamov A."/>
            <person name="Schmidt O."/>
            <person name="Schmutz J."/>
            <person name="Skrede I."/>
            <person name="Stenlid J."/>
            <person name="Wiebenga A."/>
            <person name="Xie X."/>
            <person name="Kues U."/>
            <person name="Hibbett D.S."/>
            <person name="Hoffmeister D."/>
            <person name="Hogberg N."/>
            <person name="Martin F."/>
            <person name="Grigoriev I.V."/>
            <person name="Watkinson S.C."/>
        </authorList>
    </citation>
    <scope>NUCLEOTIDE SEQUENCE</scope>
    <source>
        <strain evidence="2">S7.9</strain>
    </source>
</reference>
<proteinExistence type="predicted"/>
<dbReference type="RefSeq" id="XP_007320387.1">
    <property type="nucleotide sequence ID" value="XM_007320325.1"/>
</dbReference>